<dbReference type="STRING" id="690879.TSACC_22750"/>
<dbReference type="AlphaFoldDB" id="A0A146G9I9"/>
<keyword evidence="2" id="KW-1185">Reference proteome</keyword>
<organism evidence="1 2">
    <name type="scientific">Terrimicrobium sacchariphilum</name>
    <dbReference type="NCBI Taxonomy" id="690879"/>
    <lineage>
        <taxon>Bacteria</taxon>
        <taxon>Pseudomonadati</taxon>
        <taxon>Verrucomicrobiota</taxon>
        <taxon>Terrimicrobiia</taxon>
        <taxon>Terrimicrobiales</taxon>
        <taxon>Terrimicrobiaceae</taxon>
        <taxon>Terrimicrobium</taxon>
    </lineage>
</organism>
<accession>A0A146G9I9</accession>
<name>A0A146G9I9_TERSA</name>
<proteinExistence type="predicted"/>
<dbReference type="InParanoid" id="A0A146G9I9"/>
<dbReference type="Proteomes" id="UP000076023">
    <property type="component" value="Unassembled WGS sequence"/>
</dbReference>
<gene>
    <name evidence="1" type="ORF">TSACC_22750</name>
</gene>
<dbReference type="EMBL" id="BDCO01000002">
    <property type="protein sequence ID" value="GAT34325.1"/>
    <property type="molecule type" value="Genomic_DNA"/>
</dbReference>
<comment type="caution">
    <text evidence="1">The sequence shown here is derived from an EMBL/GenBank/DDBJ whole genome shotgun (WGS) entry which is preliminary data.</text>
</comment>
<reference evidence="2" key="1">
    <citation type="journal article" date="2017" name="Genome Announc.">
        <title>Draft Genome Sequence of Terrimicrobium sacchariphilum NM-5T, a Facultative Anaerobic Soil Bacterium of the Class Spartobacteria.</title>
        <authorList>
            <person name="Qiu Y.L."/>
            <person name="Tourlousse D.M."/>
            <person name="Matsuura N."/>
            <person name="Ohashi A."/>
            <person name="Sekiguchi Y."/>
        </authorList>
    </citation>
    <scope>NUCLEOTIDE SEQUENCE [LARGE SCALE GENOMIC DNA]</scope>
    <source>
        <strain evidence="2">NM-5</strain>
    </source>
</reference>
<protein>
    <submittedName>
        <fullName evidence="1">Uncharacterized protein</fullName>
    </submittedName>
</protein>
<evidence type="ECO:0000313" key="1">
    <source>
        <dbReference type="EMBL" id="GAT34325.1"/>
    </source>
</evidence>
<sequence>MAFLFIAVVLVALRGEATLWVSRFPSFNLYNLGLVSSARITGPYGLFDLQGLAPPSEQGQQLTISVSGDQIEIPWTMYLPVYQFGTITGRRTFDVSLSQIIKRGDTIETQARISSFRLIPNFSRAKEVRRQLDLALMQAIRARVDEGNKANHGS</sequence>
<evidence type="ECO:0000313" key="2">
    <source>
        <dbReference type="Proteomes" id="UP000076023"/>
    </source>
</evidence>